<comment type="caution">
    <text evidence="3">The sequence shown here is derived from an EMBL/GenBank/DDBJ whole genome shotgun (WGS) entry which is preliminary data.</text>
</comment>
<dbReference type="InterPro" id="IPR050130">
    <property type="entry name" value="ClpA_ClpB"/>
</dbReference>
<protein>
    <submittedName>
        <fullName evidence="3">Putative diaminopimelate epimerase, chloroplastic</fullName>
    </submittedName>
</protein>
<dbReference type="Proteomes" id="UP000251960">
    <property type="component" value="Chromosome 3"/>
</dbReference>
<dbReference type="PANTHER" id="PTHR11638:SF18">
    <property type="entry name" value="HEAT SHOCK PROTEIN 104"/>
    <property type="match status" value="1"/>
</dbReference>
<dbReference type="ExpressionAtlas" id="A0A3L6FJ80">
    <property type="expression patterns" value="baseline and differential"/>
</dbReference>
<reference evidence="3" key="1">
    <citation type="journal article" date="2018" name="Nat. Genet.">
        <title>Extensive intraspecific gene order and gene structural variations between Mo17 and other maize genomes.</title>
        <authorList>
            <person name="Sun S."/>
            <person name="Zhou Y."/>
            <person name="Chen J."/>
            <person name="Shi J."/>
            <person name="Zhao H."/>
            <person name="Zhao H."/>
            <person name="Song W."/>
            <person name="Zhang M."/>
            <person name="Cui Y."/>
            <person name="Dong X."/>
            <person name="Liu H."/>
            <person name="Ma X."/>
            <person name="Jiao Y."/>
            <person name="Wang B."/>
            <person name="Wei X."/>
            <person name="Stein J.C."/>
            <person name="Glaubitz J.C."/>
            <person name="Lu F."/>
            <person name="Yu G."/>
            <person name="Liang C."/>
            <person name="Fengler K."/>
            <person name="Li B."/>
            <person name="Rafalski A."/>
            <person name="Schnable P.S."/>
            <person name="Ware D.H."/>
            <person name="Buckler E.S."/>
            <person name="Lai J."/>
        </authorList>
    </citation>
    <scope>NUCLEOTIDE SEQUENCE [LARGE SCALE GENOMIC DNA]</scope>
    <source>
        <tissue evidence="3">Seedling</tissue>
    </source>
</reference>
<sequence>MAHVAYGISHSMPLFFAICEVSVSEVEALFELFKSISGSVIDDGLINKLLVAISIVVPNPTAPSRGRVRLPLRGVPAAPHRAVASMAVSAPRSGAATSFLERRESERALHFVKYQGFGNDFIMMCGNGVRCFAQFIAVIENLQGTNAQEEGGLSRSKKVFFKLYSIVSFKKLIALDMVALIAGVKYHGEFEDRPKVVLKEVTDSDGQTILFIDKIHKVIGAASIARKIYQRQDIGVGGFQKIYGGYTSSASARLCFSTGFIQSSKEKHSTPKYGLIYHASSIGKASQKHNGKTLSLYLQKLLLLSDRMPLVLMRTTPLALRVDSRWPCDMLLLNNLRHSFKFLKDQQTICQRWIPCLEIVVPLGLIYGSDFENPDLNLEVHFIDMLVMVVMVGLESMLVGEDLNDCAFVYDFLSFLDKISCVIVLFVLELYEDTNEM</sequence>
<accession>A0A3L6FJ80</accession>
<keyword evidence="2" id="KW-0067">ATP-binding</keyword>
<gene>
    <name evidence="3" type="primary">DAPF_0</name>
    <name evidence="3" type="ORF">Zm00014a_007999</name>
</gene>
<dbReference type="Gene3D" id="3.40.50.300">
    <property type="entry name" value="P-loop containing nucleotide triphosphate hydrolases"/>
    <property type="match status" value="1"/>
</dbReference>
<name>A0A3L6FJ80_MAIZE</name>
<organism evidence="3">
    <name type="scientific">Zea mays</name>
    <name type="common">Maize</name>
    <dbReference type="NCBI Taxonomy" id="4577"/>
    <lineage>
        <taxon>Eukaryota</taxon>
        <taxon>Viridiplantae</taxon>
        <taxon>Streptophyta</taxon>
        <taxon>Embryophyta</taxon>
        <taxon>Tracheophyta</taxon>
        <taxon>Spermatophyta</taxon>
        <taxon>Magnoliopsida</taxon>
        <taxon>Liliopsida</taxon>
        <taxon>Poales</taxon>
        <taxon>Poaceae</taxon>
        <taxon>PACMAD clade</taxon>
        <taxon>Panicoideae</taxon>
        <taxon>Andropogonodae</taxon>
        <taxon>Andropogoneae</taxon>
        <taxon>Tripsacinae</taxon>
        <taxon>Zea</taxon>
    </lineage>
</organism>
<dbReference type="PANTHER" id="PTHR11638">
    <property type="entry name" value="ATP-DEPENDENT CLP PROTEASE"/>
    <property type="match status" value="1"/>
</dbReference>
<keyword evidence="1" id="KW-0547">Nucleotide-binding</keyword>
<evidence type="ECO:0000313" key="3">
    <source>
        <dbReference type="EMBL" id="PWZ33013.1"/>
    </source>
</evidence>
<dbReference type="InterPro" id="IPR027417">
    <property type="entry name" value="P-loop_NTPase"/>
</dbReference>
<dbReference type="GO" id="GO:0005524">
    <property type="term" value="F:ATP binding"/>
    <property type="evidence" value="ECO:0007669"/>
    <property type="project" value="UniProtKB-KW"/>
</dbReference>
<evidence type="ECO:0000256" key="2">
    <source>
        <dbReference type="ARBA" id="ARBA00022840"/>
    </source>
</evidence>
<dbReference type="EMBL" id="NCVQ01000004">
    <property type="protein sequence ID" value="PWZ33013.1"/>
    <property type="molecule type" value="Genomic_DNA"/>
</dbReference>
<evidence type="ECO:0000256" key="1">
    <source>
        <dbReference type="ARBA" id="ARBA00022741"/>
    </source>
</evidence>
<proteinExistence type="predicted"/>
<dbReference type="AlphaFoldDB" id="A0A3L6FJ80"/>